<feature type="coiled-coil region" evidence="1">
    <location>
        <begin position="76"/>
        <end position="103"/>
    </location>
</feature>
<keyword evidence="1" id="KW-0175">Coiled coil</keyword>
<dbReference type="EMBL" id="CP058998">
    <property type="protein sequence ID" value="QLJ52439.1"/>
    <property type="molecule type" value="Genomic_DNA"/>
</dbReference>
<reference evidence="3" key="1">
    <citation type="submission" date="2020-07" db="EMBL/GenBank/DDBJ databases">
        <title>Metabolic diversity and evolutionary history of the archaeal phylum ###Micrarchaeota### uncovered from a freshwater lake metagenome.</title>
        <authorList>
            <person name="Kadnikov V.V."/>
            <person name="Savvichev A.S."/>
            <person name="Mardanov A.V."/>
            <person name="Beletsky A.V."/>
            <person name="Chupakov A.V."/>
            <person name="Kokryatskaya N.M."/>
            <person name="Pimenov N.V."/>
            <person name="Ravin N.V."/>
        </authorList>
    </citation>
    <scope>NUCLEOTIDE SEQUENCE [LARGE SCALE GENOMIC DNA]</scope>
</reference>
<evidence type="ECO:0000313" key="2">
    <source>
        <dbReference type="EMBL" id="QLJ52439.1"/>
    </source>
</evidence>
<name>A0A7D6BBS4_FERL1</name>
<accession>A0A7D6BBS4</accession>
<sequence>MDNVYAVDLAIWVNGNLKLQNELDKQLAGFNAEISKLQKEVSSFHRKKVGSGEYWYRSGGKSGLWSYVCPADRNPVKKIEIQIEKLKRGKSAAEEKLNQAIVKPLGGHLIIDLDRLEPSDGDVITLVGLYEALREIRK</sequence>
<protein>
    <submittedName>
        <fullName evidence="2">Uncharacterized protein</fullName>
    </submittedName>
</protein>
<dbReference type="AlphaFoldDB" id="A0A7D6BBS4"/>
<gene>
    <name evidence="2" type="ORF">Sv326_0264</name>
</gene>
<organism evidence="2 3">
    <name type="scientific">Fermentimicrarchaeum limneticum</name>
    <dbReference type="NCBI Taxonomy" id="2795018"/>
    <lineage>
        <taxon>Archaea</taxon>
        <taxon>Candidatus Micrarchaeota</taxon>
        <taxon>Candidatus Fermentimicrarchaeales</taxon>
        <taxon>Candidatus Fermentimicrarchaeaceae</taxon>
        <taxon>Candidatus Fermentimicrarchaeum</taxon>
    </lineage>
</organism>
<dbReference type="KEGG" id="flt:Sv326_0264"/>
<dbReference type="Proteomes" id="UP000510821">
    <property type="component" value="Chromosome"/>
</dbReference>
<evidence type="ECO:0000256" key="1">
    <source>
        <dbReference type="SAM" id="Coils"/>
    </source>
</evidence>
<proteinExistence type="predicted"/>
<evidence type="ECO:0000313" key="3">
    <source>
        <dbReference type="Proteomes" id="UP000510821"/>
    </source>
</evidence>